<protein>
    <recommendedName>
        <fullName evidence="2">Universal stress protein</fullName>
    </recommendedName>
</protein>
<name>A0ABS2R6C5_9BACI</name>
<dbReference type="InterPro" id="IPR006016">
    <property type="entry name" value="UspA"/>
</dbReference>
<dbReference type="PRINTS" id="PR01438">
    <property type="entry name" value="UNVRSLSTRESS"/>
</dbReference>
<evidence type="ECO:0000256" key="1">
    <source>
        <dbReference type="ARBA" id="ARBA00008791"/>
    </source>
</evidence>
<evidence type="ECO:0000256" key="2">
    <source>
        <dbReference type="PIRNR" id="PIRNR006276"/>
    </source>
</evidence>
<dbReference type="PANTHER" id="PTHR46268:SF6">
    <property type="entry name" value="UNIVERSAL STRESS PROTEIN UP12"/>
    <property type="match status" value="1"/>
</dbReference>
<keyword evidence="5" id="KW-1185">Reference proteome</keyword>
<dbReference type="PIRSF" id="PIRSF006276">
    <property type="entry name" value="UspA"/>
    <property type="match status" value="1"/>
</dbReference>
<evidence type="ECO:0000313" key="5">
    <source>
        <dbReference type="Proteomes" id="UP000823485"/>
    </source>
</evidence>
<comment type="subcellular location">
    <subcellularLocation>
        <location evidence="2">Cytoplasm</location>
    </subcellularLocation>
</comment>
<proteinExistence type="inferred from homology"/>
<dbReference type="Pfam" id="PF00582">
    <property type="entry name" value="Usp"/>
    <property type="match status" value="1"/>
</dbReference>
<dbReference type="InterPro" id="IPR014729">
    <property type="entry name" value="Rossmann-like_a/b/a_fold"/>
</dbReference>
<dbReference type="InterPro" id="IPR006015">
    <property type="entry name" value="Universal_stress_UspA"/>
</dbReference>
<comment type="caution">
    <text evidence="4">The sequence shown here is derived from an EMBL/GenBank/DDBJ whole genome shotgun (WGS) entry which is preliminary data.</text>
</comment>
<dbReference type="CDD" id="cd00293">
    <property type="entry name" value="USP-like"/>
    <property type="match status" value="1"/>
</dbReference>
<keyword evidence="2" id="KW-0963">Cytoplasm</keyword>
<sequence length="151" mass="16620">MELSYKNILVAVDGSKQAEWAFKKAVQIAKRNNNAKLNLIHVVDTRSYGAIEAYDVTMAEKARAYAEELLEGYRKEAESEGLSNVHTMIEHGSPKVVISKEVARDLNIDLIVCGATGLNAVERLLIGSVSENITRSAKCDVLVVRTEVEQS</sequence>
<dbReference type="PANTHER" id="PTHR46268">
    <property type="entry name" value="STRESS RESPONSE PROTEIN NHAX"/>
    <property type="match status" value="1"/>
</dbReference>
<organism evidence="4 5">
    <name type="scientific">Siminovitchia thermophila</name>
    <dbReference type="NCBI Taxonomy" id="1245522"/>
    <lineage>
        <taxon>Bacteria</taxon>
        <taxon>Bacillati</taxon>
        <taxon>Bacillota</taxon>
        <taxon>Bacilli</taxon>
        <taxon>Bacillales</taxon>
        <taxon>Bacillaceae</taxon>
        <taxon>Siminovitchia</taxon>
    </lineage>
</organism>
<dbReference type="SUPFAM" id="SSF52402">
    <property type="entry name" value="Adenine nucleotide alpha hydrolases-like"/>
    <property type="match status" value="1"/>
</dbReference>
<dbReference type="EMBL" id="JAFBFH010000013">
    <property type="protein sequence ID" value="MBM7715206.1"/>
    <property type="molecule type" value="Genomic_DNA"/>
</dbReference>
<evidence type="ECO:0000313" key="4">
    <source>
        <dbReference type="EMBL" id="MBM7715206.1"/>
    </source>
</evidence>
<dbReference type="Proteomes" id="UP000823485">
    <property type="component" value="Unassembled WGS sequence"/>
</dbReference>
<accession>A0ABS2R6C5</accession>
<dbReference type="Gene3D" id="3.40.50.620">
    <property type="entry name" value="HUPs"/>
    <property type="match status" value="1"/>
</dbReference>
<feature type="domain" description="UspA" evidence="3">
    <location>
        <begin position="5"/>
        <end position="145"/>
    </location>
</feature>
<gene>
    <name evidence="4" type="ORF">JOC94_002193</name>
</gene>
<comment type="similarity">
    <text evidence="1 2">Belongs to the universal stress protein A family.</text>
</comment>
<reference evidence="4 5" key="1">
    <citation type="submission" date="2021-01" db="EMBL/GenBank/DDBJ databases">
        <title>Genomic Encyclopedia of Type Strains, Phase IV (KMG-IV): sequencing the most valuable type-strain genomes for metagenomic binning, comparative biology and taxonomic classification.</title>
        <authorList>
            <person name="Goeker M."/>
        </authorList>
    </citation>
    <scope>NUCLEOTIDE SEQUENCE [LARGE SCALE GENOMIC DNA]</scope>
    <source>
        <strain evidence="4 5">DSM 105453</strain>
    </source>
</reference>
<evidence type="ECO:0000259" key="3">
    <source>
        <dbReference type="Pfam" id="PF00582"/>
    </source>
</evidence>
<dbReference type="RefSeq" id="WP_077110834.1">
    <property type="nucleotide sequence ID" value="NZ_JAFBFH010000013.1"/>
</dbReference>